<protein>
    <submittedName>
        <fullName evidence="2">DUF5659 domain-containing protein</fullName>
    </submittedName>
</protein>
<keyword evidence="3" id="KW-1185">Reference proteome</keyword>
<reference evidence="3" key="1">
    <citation type="journal article" date="2019" name="Int. J. Syst. Evol. Microbiol.">
        <title>The Global Catalogue of Microorganisms (GCM) 10K type strain sequencing project: providing services to taxonomists for standard genome sequencing and annotation.</title>
        <authorList>
            <consortium name="The Broad Institute Genomics Platform"/>
            <consortium name="The Broad Institute Genome Sequencing Center for Infectious Disease"/>
            <person name="Wu L."/>
            <person name="Ma J."/>
        </authorList>
    </citation>
    <scope>NUCLEOTIDE SEQUENCE [LARGE SCALE GENOMIC DNA]</scope>
    <source>
        <strain evidence="3">KCTC 33792</strain>
    </source>
</reference>
<dbReference type="RefSeq" id="WP_380711233.1">
    <property type="nucleotide sequence ID" value="NZ_JBHUML010000002.1"/>
</dbReference>
<proteinExistence type="predicted"/>
<comment type="caution">
    <text evidence="2">The sequence shown here is derived from an EMBL/GenBank/DDBJ whole genome shotgun (WGS) entry which is preliminary data.</text>
</comment>
<feature type="domain" description="DUF5659" evidence="1">
    <location>
        <begin position="9"/>
        <end position="59"/>
    </location>
</feature>
<dbReference type="InterPro" id="IPR043718">
    <property type="entry name" value="DUF5659"/>
</dbReference>
<sequence>MIKASDMFFCYNKNLAQYIKSRGIYSITTAIHPTTGKMFTLFPKSEELQQALNEYHNHNHNQ</sequence>
<accession>A0ABW5SYH1</accession>
<dbReference type="Proteomes" id="UP001597520">
    <property type="component" value="Unassembled WGS sequence"/>
</dbReference>
<evidence type="ECO:0000313" key="2">
    <source>
        <dbReference type="EMBL" id="MFD2703927.1"/>
    </source>
</evidence>
<dbReference type="EMBL" id="JBHUML010000002">
    <property type="protein sequence ID" value="MFD2703927.1"/>
    <property type="molecule type" value="Genomic_DNA"/>
</dbReference>
<evidence type="ECO:0000313" key="3">
    <source>
        <dbReference type="Proteomes" id="UP001597520"/>
    </source>
</evidence>
<gene>
    <name evidence="2" type="ORF">ACFSUB_00485</name>
</gene>
<evidence type="ECO:0000259" key="1">
    <source>
        <dbReference type="Pfam" id="PF18903"/>
    </source>
</evidence>
<name>A0ABW5SYH1_9BACI</name>
<dbReference type="Pfam" id="PF18903">
    <property type="entry name" value="DUF5659"/>
    <property type="match status" value="1"/>
</dbReference>
<organism evidence="2 3">
    <name type="scientific">Salibacterium lacus</name>
    <dbReference type="NCBI Taxonomy" id="1898109"/>
    <lineage>
        <taxon>Bacteria</taxon>
        <taxon>Bacillati</taxon>
        <taxon>Bacillota</taxon>
        <taxon>Bacilli</taxon>
        <taxon>Bacillales</taxon>
        <taxon>Bacillaceae</taxon>
    </lineage>
</organism>